<keyword evidence="2" id="KW-1185">Reference proteome</keyword>
<dbReference type="KEGG" id="xau:Xaut_3440"/>
<dbReference type="STRING" id="78245.Xaut_3440"/>
<sequence>MSTRAQKKHLERLALKNEATIASDRRFFERRPDRQYRLRLASVAEVDLNRALPGAWSVPGSRLFVVVRKISPTVRIRALVFGPAENAADIDNVSEEEAAFLFERARRQNAQLAGVERSTVEAFGGAA</sequence>
<dbReference type="OrthoDB" id="8006042at2"/>
<dbReference type="HOGENOM" id="CLU_1969673_0_0_5"/>
<organism evidence="1 2">
    <name type="scientific">Xanthobacter autotrophicus (strain ATCC BAA-1158 / Py2)</name>
    <dbReference type="NCBI Taxonomy" id="78245"/>
    <lineage>
        <taxon>Bacteria</taxon>
        <taxon>Pseudomonadati</taxon>
        <taxon>Pseudomonadota</taxon>
        <taxon>Alphaproteobacteria</taxon>
        <taxon>Hyphomicrobiales</taxon>
        <taxon>Xanthobacteraceae</taxon>
        <taxon>Xanthobacter</taxon>
    </lineage>
</organism>
<reference evidence="1 2" key="1">
    <citation type="submission" date="2007-07" db="EMBL/GenBank/DDBJ databases">
        <title>Complete sequence of chromosome of Xanthobacter autotrophicus Py2.</title>
        <authorList>
            <consortium name="US DOE Joint Genome Institute"/>
            <person name="Copeland A."/>
            <person name="Lucas S."/>
            <person name="Lapidus A."/>
            <person name="Barry K."/>
            <person name="Glavina del Rio T."/>
            <person name="Hammon N."/>
            <person name="Israni S."/>
            <person name="Dalin E."/>
            <person name="Tice H."/>
            <person name="Pitluck S."/>
            <person name="Sims D."/>
            <person name="Brettin T."/>
            <person name="Bruce D."/>
            <person name="Detter J.C."/>
            <person name="Han C."/>
            <person name="Tapia R."/>
            <person name="Brainard J."/>
            <person name="Schmutz J."/>
            <person name="Larimer F."/>
            <person name="Land M."/>
            <person name="Hauser L."/>
            <person name="Kyrpides N."/>
            <person name="Kim E."/>
            <person name="Ensigns S.A."/>
            <person name="Richardson P."/>
        </authorList>
    </citation>
    <scope>NUCLEOTIDE SEQUENCE [LARGE SCALE GENOMIC DNA]</scope>
    <source>
        <strain evidence="2">ATCC BAA-1158 / Py2</strain>
    </source>
</reference>
<protein>
    <submittedName>
        <fullName evidence="1">Uncharacterized protein</fullName>
    </submittedName>
</protein>
<evidence type="ECO:0000313" key="2">
    <source>
        <dbReference type="Proteomes" id="UP000002417"/>
    </source>
</evidence>
<evidence type="ECO:0000313" key="1">
    <source>
        <dbReference type="EMBL" id="ABS68669.1"/>
    </source>
</evidence>
<accession>A7IKX6</accession>
<dbReference type="AlphaFoldDB" id="A7IKX6"/>
<name>A7IKX6_XANP2</name>
<dbReference type="Proteomes" id="UP000002417">
    <property type="component" value="Chromosome"/>
</dbReference>
<dbReference type="eggNOG" id="ENOG502ZU89">
    <property type="taxonomic scope" value="Bacteria"/>
</dbReference>
<proteinExistence type="predicted"/>
<gene>
    <name evidence="1" type="ordered locus">Xaut_3440</name>
</gene>
<dbReference type="EMBL" id="CP000781">
    <property type="protein sequence ID" value="ABS68669.1"/>
    <property type="molecule type" value="Genomic_DNA"/>
</dbReference>